<evidence type="ECO:0000313" key="3">
    <source>
        <dbReference type="Proteomes" id="UP001501444"/>
    </source>
</evidence>
<keyword evidence="3" id="KW-1185">Reference proteome</keyword>
<reference evidence="3" key="1">
    <citation type="journal article" date="2019" name="Int. J. Syst. Evol. Microbiol.">
        <title>The Global Catalogue of Microorganisms (GCM) 10K type strain sequencing project: providing services to taxonomists for standard genome sequencing and annotation.</title>
        <authorList>
            <consortium name="The Broad Institute Genomics Platform"/>
            <consortium name="The Broad Institute Genome Sequencing Center for Infectious Disease"/>
            <person name="Wu L."/>
            <person name="Ma J."/>
        </authorList>
    </citation>
    <scope>NUCLEOTIDE SEQUENCE [LARGE SCALE GENOMIC DNA]</scope>
    <source>
        <strain evidence="3">JCM 3272</strain>
    </source>
</reference>
<evidence type="ECO:0000256" key="1">
    <source>
        <dbReference type="SAM" id="MobiDB-lite"/>
    </source>
</evidence>
<sequence>MPASRLEEPPSTDAAATRSGARWDGARAARQPPEMDSLPPPRVFTSRPETGQDFLSPPRLEEPPNTARPKRAAAQGGTALTRPDNHPKGHSAWRPTVGRRCAALKPKAKSAPKNDKSGAPRHDLSDLYPVRVNVRKVAARSARLFG</sequence>
<comment type="caution">
    <text evidence="2">The sequence shown here is derived from an EMBL/GenBank/DDBJ whole genome shotgun (WGS) entry which is preliminary data.</text>
</comment>
<feature type="compositionally biased region" description="Basic and acidic residues" evidence="1">
    <location>
        <begin position="112"/>
        <end position="125"/>
    </location>
</feature>
<feature type="region of interest" description="Disordered" evidence="1">
    <location>
        <begin position="1"/>
        <end position="125"/>
    </location>
</feature>
<dbReference type="Proteomes" id="UP001501444">
    <property type="component" value="Unassembled WGS sequence"/>
</dbReference>
<accession>A0ABP5TYP3</accession>
<name>A0ABP5TYP3_9ACTN</name>
<gene>
    <name evidence="2" type="ORF">GCM10010170_063190</name>
</gene>
<evidence type="ECO:0000313" key="2">
    <source>
        <dbReference type="EMBL" id="GAA2364966.1"/>
    </source>
</evidence>
<dbReference type="EMBL" id="BAAARV010000061">
    <property type="protein sequence ID" value="GAA2364966.1"/>
    <property type="molecule type" value="Genomic_DNA"/>
</dbReference>
<proteinExistence type="predicted"/>
<organism evidence="2 3">
    <name type="scientific">Dactylosporangium salmoneum</name>
    <dbReference type="NCBI Taxonomy" id="53361"/>
    <lineage>
        <taxon>Bacteria</taxon>
        <taxon>Bacillati</taxon>
        <taxon>Actinomycetota</taxon>
        <taxon>Actinomycetes</taxon>
        <taxon>Micromonosporales</taxon>
        <taxon>Micromonosporaceae</taxon>
        <taxon>Dactylosporangium</taxon>
    </lineage>
</organism>
<protein>
    <submittedName>
        <fullName evidence="2">Uncharacterized protein</fullName>
    </submittedName>
</protein>